<reference evidence="3" key="1">
    <citation type="submission" date="2021-01" db="UniProtKB">
        <authorList>
            <consortium name="EnsemblMetazoa"/>
        </authorList>
    </citation>
    <scope>IDENTIFICATION</scope>
</reference>
<feature type="compositionally biased region" description="Low complexity" evidence="2">
    <location>
        <begin position="354"/>
        <end position="367"/>
    </location>
</feature>
<feature type="compositionally biased region" description="Low complexity" evidence="2">
    <location>
        <begin position="379"/>
        <end position="393"/>
    </location>
</feature>
<name>A0A7M5UI42_9CNID</name>
<dbReference type="AlphaFoldDB" id="A0A7M5UI42"/>
<evidence type="ECO:0000256" key="1">
    <source>
        <dbReference type="SAM" id="Coils"/>
    </source>
</evidence>
<evidence type="ECO:0000256" key="2">
    <source>
        <dbReference type="SAM" id="MobiDB-lite"/>
    </source>
</evidence>
<evidence type="ECO:0000313" key="4">
    <source>
        <dbReference type="Proteomes" id="UP000594262"/>
    </source>
</evidence>
<evidence type="ECO:0000313" key="3">
    <source>
        <dbReference type="EnsemblMetazoa" id="CLYHEMP001388.1"/>
    </source>
</evidence>
<dbReference type="Proteomes" id="UP000594262">
    <property type="component" value="Unplaced"/>
</dbReference>
<protein>
    <submittedName>
        <fullName evidence="3">Uncharacterized protein</fullName>
    </submittedName>
</protein>
<feature type="compositionally biased region" description="Basic and acidic residues" evidence="2">
    <location>
        <begin position="317"/>
        <end position="334"/>
    </location>
</feature>
<keyword evidence="4" id="KW-1185">Reference proteome</keyword>
<keyword evidence="1" id="KW-0175">Coiled coil</keyword>
<feature type="compositionally biased region" description="Polar residues" evidence="2">
    <location>
        <begin position="406"/>
        <end position="421"/>
    </location>
</feature>
<feature type="region of interest" description="Disordered" evidence="2">
    <location>
        <begin position="317"/>
        <end position="421"/>
    </location>
</feature>
<proteinExistence type="predicted"/>
<feature type="coiled-coil region" evidence="1">
    <location>
        <begin position="56"/>
        <end position="97"/>
    </location>
</feature>
<feature type="coiled-coil region" evidence="1">
    <location>
        <begin position="126"/>
        <end position="185"/>
    </location>
</feature>
<accession>A0A7M5UI42</accession>
<organism evidence="3 4">
    <name type="scientific">Clytia hemisphaerica</name>
    <dbReference type="NCBI Taxonomy" id="252671"/>
    <lineage>
        <taxon>Eukaryota</taxon>
        <taxon>Metazoa</taxon>
        <taxon>Cnidaria</taxon>
        <taxon>Hydrozoa</taxon>
        <taxon>Hydroidolina</taxon>
        <taxon>Leptothecata</taxon>
        <taxon>Obeliida</taxon>
        <taxon>Clytiidae</taxon>
        <taxon>Clytia</taxon>
    </lineage>
</organism>
<dbReference type="EnsemblMetazoa" id="CLYHEMT001388.1">
    <property type="protein sequence ID" value="CLYHEMP001388.1"/>
    <property type="gene ID" value="CLYHEMG001388"/>
</dbReference>
<sequence>KKRVKIFDKVLTKKQKEQEDFIKKEKEMQLMLRKKLKALKNGTQSVANDEELKLVKKKYNEEVRLMRKEIEDYEARVQKMNSERFEWESEKQKCEEDLKVLLKDHAQKGDLLTACQAKVEKFKERERKHHQNFDALKNLYERLEQKYKDTFNKERPEYVGMIRRVESLELENQRLRKSLSQSNNKYESLLLLDTTHQEVIEENVTLTSRIQNIEEWFDEAWAGFRLEVLNFEQKLELKNEIIRQLKGESEQTNKSTPFRKTESGVFCLQAMEELQHKFKLSKRPDWYIKAVKDLIFECSIQQNSKQNTDEVILPIEDVEKHKDDTSEPKVKSEEGVEQNMNKDYEDDFEEASHSENSSSTATSISEEVSGEQKPSTINSGCESCVSSASSGDSTKIVTTDDKTSPRSESFVEQTEADTSLSVVDEAGSPRDVIRSELPQYVAAQLQDDTSNGTNDIPKKFDHESKIDVKPPQKILAASENEIKQSVDDSLARLTPKKSSNLKRKISPLNGTKKSVSFDQKVDLQYFDEQNTPLTKNKEYVDILKAPNSETSKIFGSDNSKLKPAPVRKVLRKTSLNTIQSRQFHNNCQNGTTLYQS</sequence>